<reference evidence="3 4" key="1">
    <citation type="journal article" date="2019" name="Appl. Microbiol. Biotechnol.">
        <title>Genome sequence of Isaria javanica and comparative genome analysis insights into family S53 peptidase evolution in fungal entomopathogens.</title>
        <authorList>
            <person name="Lin R."/>
            <person name="Zhang X."/>
            <person name="Xin B."/>
            <person name="Zou M."/>
            <person name="Gao Y."/>
            <person name="Qin F."/>
            <person name="Hu Q."/>
            <person name="Xie B."/>
            <person name="Cheng X."/>
        </authorList>
    </citation>
    <scope>NUCLEOTIDE SEQUENCE [LARGE SCALE GENOMIC DNA]</scope>
    <source>
        <strain evidence="3 4">IJ1G</strain>
    </source>
</reference>
<dbReference type="EMBL" id="SPUK01000012">
    <property type="protein sequence ID" value="TQV93206.1"/>
    <property type="molecule type" value="Genomic_DNA"/>
</dbReference>
<dbReference type="Proteomes" id="UP000315783">
    <property type="component" value="Unassembled WGS sequence"/>
</dbReference>
<name>A0A545UUS1_9HYPO</name>
<accession>A0A545UUS1</accession>
<protein>
    <submittedName>
        <fullName evidence="3">Uncharacterized protein</fullName>
    </submittedName>
</protein>
<feature type="region of interest" description="Disordered" evidence="1">
    <location>
        <begin position="1"/>
        <end position="30"/>
    </location>
</feature>
<sequence>MSSSRTTASAVDSSASSPTATRVSLTTPFVPPSGCQGGQFTTITGVPYHTTDTFVVSDPRRSSTCQPEGWDAAGTPQFAYSPAVCPGRWTAYSLTVASVGDEFESRHTDPWNHRSFTYTNYVLNPLHSAQESACVHEYQTDGGNVVSIHEPWYISWKEADASSLRPAPPSMKQSCRNVQISTWVPGSKVEASAKAACQGPNEIEHGPDLGAGAFYVWLPILIVALVGFGLCFGCYKNKQRKRLARERRAV</sequence>
<evidence type="ECO:0000313" key="4">
    <source>
        <dbReference type="Proteomes" id="UP000315783"/>
    </source>
</evidence>
<dbReference type="OrthoDB" id="4364105at2759"/>
<keyword evidence="4" id="KW-1185">Reference proteome</keyword>
<evidence type="ECO:0000256" key="2">
    <source>
        <dbReference type="SAM" id="Phobius"/>
    </source>
</evidence>
<keyword evidence="2" id="KW-0472">Membrane</keyword>
<evidence type="ECO:0000256" key="1">
    <source>
        <dbReference type="SAM" id="MobiDB-lite"/>
    </source>
</evidence>
<proteinExistence type="predicted"/>
<gene>
    <name evidence="3" type="ORF">IF1G_07784</name>
</gene>
<keyword evidence="2" id="KW-1133">Transmembrane helix</keyword>
<feature type="transmembrane region" description="Helical" evidence="2">
    <location>
        <begin position="214"/>
        <end position="235"/>
    </location>
</feature>
<dbReference type="AlphaFoldDB" id="A0A545UUS1"/>
<organism evidence="3 4">
    <name type="scientific">Cordyceps javanica</name>
    <dbReference type="NCBI Taxonomy" id="43265"/>
    <lineage>
        <taxon>Eukaryota</taxon>
        <taxon>Fungi</taxon>
        <taxon>Dikarya</taxon>
        <taxon>Ascomycota</taxon>
        <taxon>Pezizomycotina</taxon>
        <taxon>Sordariomycetes</taxon>
        <taxon>Hypocreomycetidae</taxon>
        <taxon>Hypocreales</taxon>
        <taxon>Cordycipitaceae</taxon>
        <taxon>Cordyceps</taxon>
    </lineage>
</organism>
<evidence type="ECO:0000313" key="3">
    <source>
        <dbReference type="EMBL" id="TQV93206.1"/>
    </source>
</evidence>
<keyword evidence="2" id="KW-0812">Transmembrane</keyword>
<comment type="caution">
    <text evidence="3">The sequence shown here is derived from an EMBL/GenBank/DDBJ whole genome shotgun (WGS) entry which is preliminary data.</text>
</comment>
<feature type="compositionally biased region" description="Low complexity" evidence="1">
    <location>
        <begin position="1"/>
        <end position="21"/>
    </location>
</feature>